<dbReference type="OMA" id="VGAWKGH"/>
<sequence length="307" mass="33802">MSKVIAVAGGTGSVGRTIVEELKKSPLYDVIVLARKVPEVNDKEAPVIAVDYNNVDETAQKLASHKVDVVISAISVDNEVAGVCQVDLVKAASKCGTVKRFVTSEWGTPHTNVSPIYQIRENAVIELRKTDLEWTRVANGYFMDYYGMPHVKTYLKPLFFVVDPPNKTAAIPGTGDEVLSFTYTFDVAKFVVASLGLPKWEEITYCYGENSTFNKLLALAEEAQGTKFNVTYDSPEKLAKGEITELPSHPALYPFFPKPLLQGLFSILASWVLDGRLKAPEDKSLNAKFPEIKTTKLAEIVGAWKGH</sequence>
<dbReference type="PANTHER" id="PTHR47706">
    <property type="entry name" value="NMRA-LIKE FAMILY PROTEIN"/>
    <property type="match status" value="1"/>
</dbReference>
<gene>
    <name evidence="5" type="ORF">THAR02_05135</name>
</gene>
<dbReference type="PANTHER" id="PTHR47706:SF4">
    <property type="entry name" value="NMRA-LIKE DOMAIN-CONTAINING PROTEIN"/>
    <property type="match status" value="1"/>
</dbReference>
<proteinExistence type="inferred from homology"/>
<dbReference type="SUPFAM" id="SSF51735">
    <property type="entry name" value="NAD(P)-binding Rossmann-fold domains"/>
    <property type="match status" value="1"/>
</dbReference>
<dbReference type="InterPro" id="IPR051609">
    <property type="entry name" value="NmrA/Isoflavone_reductase-like"/>
</dbReference>
<dbReference type="AlphaFoldDB" id="A0A0F9XCB9"/>
<evidence type="ECO:0000256" key="1">
    <source>
        <dbReference type="ARBA" id="ARBA00005725"/>
    </source>
</evidence>
<name>A0A0F9XCB9_TRIHA</name>
<dbReference type="Gene3D" id="3.90.25.10">
    <property type="entry name" value="UDP-galactose 4-epimerase, domain 1"/>
    <property type="match status" value="1"/>
</dbReference>
<evidence type="ECO:0000313" key="6">
    <source>
        <dbReference type="Proteomes" id="UP000034112"/>
    </source>
</evidence>
<dbReference type="GO" id="GO:0016491">
    <property type="term" value="F:oxidoreductase activity"/>
    <property type="evidence" value="ECO:0007669"/>
    <property type="project" value="UniProtKB-KW"/>
</dbReference>
<organism evidence="5 6">
    <name type="scientific">Trichoderma harzianum</name>
    <name type="common">Hypocrea lixii</name>
    <dbReference type="NCBI Taxonomy" id="5544"/>
    <lineage>
        <taxon>Eukaryota</taxon>
        <taxon>Fungi</taxon>
        <taxon>Dikarya</taxon>
        <taxon>Ascomycota</taxon>
        <taxon>Pezizomycotina</taxon>
        <taxon>Sordariomycetes</taxon>
        <taxon>Hypocreomycetidae</taxon>
        <taxon>Hypocreales</taxon>
        <taxon>Hypocreaceae</taxon>
        <taxon>Trichoderma</taxon>
    </lineage>
</organism>
<evidence type="ECO:0000256" key="3">
    <source>
        <dbReference type="ARBA" id="ARBA00023002"/>
    </source>
</evidence>
<dbReference type="EMBL" id="JOKZ01000137">
    <property type="protein sequence ID" value="KKP02746.1"/>
    <property type="molecule type" value="Genomic_DNA"/>
</dbReference>
<dbReference type="Proteomes" id="UP000034112">
    <property type="component" value="Unassembled WGS sequence"/>
</dbReference>
<evidence type="ECO:0000259" key="4">
    <source>
        <dbReference type="Pfam" id="PF05368"/>
    </source>
</evidence>
<dbReference type="InterPro" id="IPR036291">
    <property type="entry name" value="NAD(P)-bd_dom_sf"/>
</dbReference>
<keyword evidence="3" id="KW-0560">Oxidoreductase</keyword>
<dbReference type="Pfam" id="PF05368">
    <property type="entry name" value="NmrA"/>
    <property type="match status" value="1"/>
</dbReference>
<comment type="caution">
    <text evidence="5">The sequence shown here is derived from an EMBL/GenBank/DDBJ whole genome shotgun (WGS) entry which is preliminary data.</text>
</comment>
<evidence type="ECO:0000313" key="5">
    <source>
        <dbReference type="EMBL" id="KKP02746.1"/>
    </source>
</evidence>
<reference evidence="6" key="1">
    <citation type="journal article" date="2015" name="Genome Announc.">
        <title>Draft whole-genome sequence of the biocontrol agent Trichoderma harzianum T6776.</title>
        <authorList>
            <person name="Baroncelli R."/>
            <person name="Piaggeschi G."/>
            <person name="Fiorini L."/>
            <person name="Bertolini E."/>
            <person name="Zapparata A."/>
            <person name="Pe M.E."/>
            <person name="Sarrocco S."/>
            <person name="Vannacci G."/>
        </authorList>
    </citation>
    <scope>NUCLEOTIDE SEQUENCE [LARGE SCALE GENOMIC DNA]</scope>
    <source>
        <strain evidence="6">T6776</strain>
    </source>
</reference>
<dbReference type="InterPro" id="IPR008030">
    <property type="entry name" value="NmrA-like"/>
</dbReference>
<accession>A0A0F9XCB9</accession>
<keyword evidence="2" id="KW-0521">NADP</keyword>
<dbReference type="Gene3D" id="3.40.50.720">
    <property type="entry name" value="NAD(P)-binding Rossmann-like Domain"/>
    <property type="match status" value="1"/>
</dbReference>
<dbReference type="OrthoDB" id="419598at2759"/>
<protein>
    <recommendedName>
        <fullName evidence="4">NmrA-like domain-containing protein</fullName>
    </recommendedName>
</protein>
<evidence type="ECO:0000256" key="2">
    <source>
        <dbReference type="ARBA" id="ARBA00022857"/>
    </source>
</evidence>
<comment type="similarity">
    <text evidence="1">Belongs to the NmrA-type oxidoreductase family. Isoflavone reductase subfamily.</text>
</comment>
<feature type="domain" description="NmrA-like" evidence="4">
    <location>
        <begin position="1"/>
        <end position="240"/>
    </location>
</feature>